<reference evidence="3" key="1">
    <citation type="submission" date="2021-09" db="EMBL/GenBank/DDBJ databases">
        <title>Genome analysis of Fictibacillus sp. KIGAM418 isolated from marine sediment.</title>
        <authorList>
            <person name="Seo M.-J."/>
            <person name="Cho E.-S."/>
            <person name="Hwang C.Y."/>
        </authorList>
    </citation>
    <scope>NUCLEOTIDE SEQUENCE</scope>
    <source>
        <strain evidence="3">KIGAM418</strain>
    </source>
</reference>
<keyword evidence="2" id="KW-0472">Membrane</keyword>
<dbReference type="AlphaFoldDB" id="A0A9X2BGM8"/>
<evidence type="ECO:0000313" key="4">
    <source>
        <dbReference type="Proteomes" id="UP001139011"/>
    </source>
</evidence>
<name>A0A9X2BGM8_9BACL</name>
<evidence type="ECO:0000313" key="3">
    <source>
        <dbReference type="EMBL" id="MCK6258447.1"/>
    </source>
</evidence>
<feature type="region of interest" description="Disordered" evidence="1">
    <location>
        <begin position="36"/>
        <end position="76"/>
    </location>
</feature>
<dbReference type="EMBL" id="JAIWJX010000002">
    <property type="protein sequence ID" value="MCK6258447.1"/>
    <property type="molecule type" value="Genomic_DNA"/>
</dbReference>
<feature type="compositionally biased region" description="Basic and acidic residues" evidence="1">
    <location>
        <begin position="54"/>
        <end position="74"/>
    </location>
</feature>
<dbReference type="RefSeq" id="WP_248253737.1">
    <property type="nucleotide sequence ID" value="NZ_JAIWJX010000002.1"/>
</dbReference>
<proteinExistence type="predicted"/>
<dbReference type="Proteomes" id="UP001139011">
    <property type="component" value="Unassembled WGS sequence"/>
</dbReference>
<keyword evidence="2" id="KW-0812">Transmembrane</keyword>
<gene>
    <name evidence="3" type="ORF">LCY76_17880</name>
</gene>
<feature type="transmembrane region" description="Helical" evidence="2">
    <location>
        <begin position="6"/>
        <end position="27"/>
    </location>
</feature>
<keyword evidence="2" id="KW-1133">Transmembrane helix</keyword>
<organism evidence="3 4">
    <name type="scientific">Fictibacillus marinisediminis</name>
    <dbReference type="NCBI Taxonomy" id="2878389"/>
    <lineage>
        <taxon>Bacteria</taxon>
        <taxon>Bacillati</taxon>
        <taxon>Bacillota</taxon>
        <taxon>Bacilli</taxon>
        <taxon>Bacillales</taxon>
        <taxon>Fictibacillaceae</taxon>
        <taxon>Fictibacillus</taxon>
    </lineage>
</organism>
<feature type="compositionally biased region" description="Basic and acidic residues" evidence="1">
    <location>
        <begin position="36"/>
        <end position="47"/>
    </location>
</feature>
<accession>A0A9X2BGM8</accession>
<protein>
    <recommendedName>
        <fullName evidence="5">Secreted protein</fullName>
    </recommendedName>
</protein>
<keyword evidence="4" id="KW-1185">Reference proteome</keyword>
<evidence type="ECO:0008006" key="5">
    <source>
        <dbReference type="Google" id="ProtNLM"/>
    </source>
</evidence>
<comment type="caution">
    <text evidence="3">The sequence shown here is derived from an EMBL/GenBank/DDBJ whole genome shotgun (WGS) entry which is preliminary data.</text>
</comment>
<evidence type="ECO:0000256" key="1">
    <source>
        <dbReference type="SAM" id="MobiDB-lite"/>
    </source>
</evidence>
<sequence length="283" mass="31656">MKSKIIRNWVLSAVGILILIMAGYAVYDVLEGKDGKREQAGHQDGHSEMSGMDHGNKHEEHDGHGSGDLAKSEVKPSVSYKDGVISIQLKDQKGKPVDELEFNHEKLMHFILVSEDLKQYNHLHPQKTGKGSFEVKHRLQPGTYKAFVDIKPKNKAYAVAPLKIEAGSHGNHTHQPELKADTTFSKTVDGHKVSMTPKEFQAGQPVTLQFSMGDAKPEPYLGARGHVVVLDHTGEKYVHVHPSTPEDTKFETEFEEPGLYKLWAEFKINGKVTTYPFIIEVKK</sequence>
<evidence type="ECO:0000256" key="2">
    <source>
        <dbReference type="SAM" id="Phobius"/>
    </source>
</evidence>